<feature type="domain" description="KAP NTPase" evidence="2">
    <location>
        <begin position="275"/>
        <end position="576"/>
    </location>
</feature>
<proteinExistence type="predicted"/>
<dbReference type="OrthoDB" id="88903at2"/>
<gene>
    <name evidence="3" type="ORF">Clopa_1783</name>
</gene>
<dbReference type="AlphaFoldDB" id="R4K847"/>
<accession>R4K847</accession>
<dbReference type="Pfam" id="PF07693">
    <property type="entry name" value="KAP_NTPase"/>
    <property type="match status" value="1"/>
</dbReference>
<evidence type="ECO:0000256" key="1">
    <source>
        <dbReference type="SAM" id="Phobius"/>
    </source>
</evidence>
<keyword evidence="1" id="KW-0812">Transmembrane</keyword>
<dbReference type="EMBL" id="CP003261">
    <property type="protein sequence ID" value="AGK96694.1"/>
    <property type="molecule type" value="Genomic_DNA"/>
</dbReference>
<feature type="transmembrane region" description="Helical" evidence="1">
    <location>
        <begin position="135"/>
        <end position="160"/>
    </location>
</feature>
<dbReference type="eggNOG" id="COG4928">
    <property type="taxonomic scope" value="Bacteria"/>
</dbReference>
<keyword evidence="4" id="KW-1185">Reference proteome</keyword>
<evidence type="ECO:0000313" key="3">
    <source>
        <dbReference type="EMBL" id="AGK96694.1"/>
    </source>
</evidence>
<dbReference type="InterPro" id="IPR027417">
    <property type="entry name" value="P-loop_NTPase"/>
</dbReference>
<name>R4K847_CLOPA</name>
<feature type="transmembrane region" description="Helical" evidence="1">
    <location>
        <begin position="20"/>
        <end position="40"/>
    </location>
</feature>
<dbReference type="KEGG" id="cpas:Clopa_1783"/>
<dbReference type="SUPFAM" id="SSF52540">
    <property type="entry name" value="P-loop containing nucleoside triphosphate hydrolases"/>
    <property type="match status" value="1"/>
</dbReference>
<organism evidence="3 4">
    <name type="scientific">Clostridium pasteurianum BC1</name>
    <dbReference type="NCBI Taxonomy" id="86416"/>
    <lineage>
        <taxon>Bacteria</taxon>
        <taxon>Bacillati</taxon>
        <taxon>Bacillota</taxon>
        <taxon>Clostridia</taxon>
        <taxon>Eubacteriales</taxon>
        <taxon>Clostridiaceae</taxon>
        <taxon>Clostridium</taxon>
    </lineage>
</organism>
<dbReference type="PATRIC" id="fig|86416.3.peg.1759"/>
<keyword evidence="1" id="KW-1133">Transmembrane helix</keyword>
<keyword evidence="1" id="KW-0472">Membrane</keyword>
<dbReference type="Proteomes" id="UP000013523">
    <property type="component" value="Chromosome"/>
</dbReference>
<dbReference type="STRING" id="86416.Clopa_1783"/>
<evidence type="ECO:0000313" key="4">
    <source>
        <dbReference type="Proteomes" id="UP000013523"/>
    </source>
</evidence>
<sequence length="1027" mass="122646">MNVFNNSEVRNDAQVKCRILKNIFVGFLIIIMSGLFVIFLKITLNKILWINLISFFSEITLPQWYIKNRIVFLCVPIFLMSMITLYNIYYKFIGKMDIMRNLSSIFDGLLKGIFSVIIGVLLNFLNIKIIDNNRILIFLILSLGFLILVYLFIYTFIYYFSLERFIVEIIKYCIYETMLIIILLATISKLELLESISGIMYICLLSVFSKWIENKSISVYRVRNIFAKLRRKQKNTLNIDGDEKKDFKMADNPIEKESELFPSRKRQLDYFLSEMKNKKDEPFSVAISGVWGAGKTSFINAFKDKMNKDNFIYIEPKIENKPIKMLEDLTTQFYAVFNKKGIYTGKGSTLRNYFNTIFRILGRKDFNFITDIFSDLTKENNYGYLHVKEKLNTDLLKLIERDSNNYNRFYIIVDDLDRSDDEVKLNTLSFIKEIVNLKGCTVIFLVDYEKLQSDTITNEFLDKFINDRYELGNINLNEIVEYFYTCGLYLNESFFLNKSNKIKTIATNLKNDIIKFFTGITEELENFIYKYKEIEEDGTEEKQAYYKQLLREQQNLLLGLCNPRKVKKFYRELERILTLFEIRWFSDEESLNNELSNSKWDEIAFNICFIKIFYEKEFDKLVKSNNIDIYIDNNKNFVTQILLKQNLSIPDNEKHIYNMILYKLFLERNPVEIKTENQKIRDELRNNELKESNISKYLQEVILKYNYNNRYEDFKKIVSYVSTIKDKDIVQQYIVEIFKQIEDASRFNRTGLLLLYIKHTIKTFIDDISNFNGKIKSQFVYLMEHIQNNFIWGLSGSLTIIIQTTNLKDFSYNYVKNKYVKQMNNIEDFYNVLYNVNEEIKIYSFNHNEVKVLEIEAFLKKIKDYLYGNKNLKNINNLIQDYFKEVEESIELIKYINLFNVSSIGNTTKSFHFDPEFNFKGLDNLENEVKDALHKISVYIKDKDNIEEQDDVYKYFASLCQVVEDVYTIENVKLFEKYDIYRELDKIYEEVVLNFNNEIPKYMSWLKYTKLRIERIKQLYPFHKGED</sequence>
<dbReference type="HOGENOM" id="CLU_294875_0_0_9"/>
<feature type="transmembrane region" description="Helical" evidence="1">
    <location>
        <begin position="70"/>
        <end position="89"/>
    </location>
</feature>
<reference evidence="3 4" key="1">
    <citation type="submission" date="2012-01" db="EMBL/GenBank/DDBJ databases">
        <title>Complete sequence of chromosome of Clostridium pasteurianum BC1.</title>
        <authorList>
            <consortium name="US DOE Joint Genome Institute"/>
            <person name="Lucas S."/>
            <person name="Han J."/>
            <person name="Lapidus A."/>
            <person name="Cheng J.-F."/>
            <person name="Goodwin L."/>
            <person name="Pitluck S."/>
            <person name="Peters L."/>
            <person name="Mikhailova N."/>
            <person name="Teshima H."/>
            <person name="Detter J.C."/>
            <person name="Han C."/>
            <person name="Tapia R."/>
            <person name="Land M."/>
            <person name="Hauser L."/>
            <person name="Kyrpides N."/>
            <person name="Ivanova N."/>
            <person name="Pagani I."/>
            <person name="Dunn J."/>
            <person name="Taghavi S."/>
            <person name="Francis A."/>
            <person name="van der Lelie D."/>
            <person name="Woyke T."/>
        </authorList>
    </citation>
    <scope>NUCLEOTIDE SEQUENCE [LARGE SCALE GENOMIC DNA]</scope>
    <source>
        <strain evidence="3 4">BC1</strain>
    </source>
</reference>
<evidence type="ECO:0000259" key="2">
    <source>
        <dbReference type="Pfam" id="PF07693"/>
    </source>
</evidence>
<feature type="transmembrane region" description="Helical" evidence="1">
    <location>
        <begin position="109"/>
        <end position="129"/>
    </location>
</feature>
<protein>
    <submittedName>
        <fullName evidence="3">Kef-type K+ transport system, membrane component</fullName>
    </submittedName>
</protein>
<feature type="transmembrane region" description="Helical" evidence="1">
    <location>
        <begin position="47"/>
        <end position="64"/>
    </location>
</feature>
<dbReference type="Gene3D" id="3.40.50.300">
    <property type="entry name" value="P-loop containing nucleotide triphosphate hydrolases"/>
    <property type="match status" value="1"/>
</dbReference>
<dbReference type="InterPro" id="IPR011646">
    <property type="entry name" value="KAP_P-loop"/>
</dbReference>